<evidence type="ECO:0000256" key="9">
    <source>
        <dbReference type="HAMAP-Rule" id="MF_01925"/>
    </source>
</evidence>
<feature type="binding site" evidence="11">
    <location>
        <position position="61"/>
    </location>
    <ligand>
        <name>NADPH</name>
        <dbReference type="ChEBI" id="CHEBI:57783"/>
    </ligand>
</feature>
<evidence type="ECO:0000256" key="5">
    <source>
        <dbReference type="ARBA" id="ARBA00022650"/>
    </source>
</evidence>
<dbReference type="GO" id="GO:0055129">
    <property type="term" value="P:L-proline biosynthetic process"/>
    <property type="evidence" value="ECO:0007669"/>
    <property type="project" value="UniProtKB-UniRule"/>
</dbReference>
<comment type="similarity">
    <text evidence="2 9">Belongs to the pyrroline-5-carboxylate reductase family.</text>
</comment>
<protein>
    <recommendedName>
        <fullName evidence="9 10">Pyrroline-5-carboxylate reductase</fullName>
        <shortName evidence="9">P5C reductase</shortName>
        <shortName evidence="9">P5CR</shortName>
        <ecNumber evidence="9 10">1.5.1.2</ecNumber>
    </recommendedName>
    <alternativeName>
        <fullName evidence="9">PCA reductase</fullName>
    </alternativeName>
</protein>
<comment type="caution">
    <text evidence="14">The sequence shown here is derived from an EMBL/GenBank/DDBJ whole genome shotgun (WGS) entry which is preliminary data.</text>
</comment>
<dbReference type="AlphaFoldDB" id="A0A3D8P5X8"/>
<evidence type="ECO:0000256" key="6">
    <source>
        <dbReference type="ARBA" id="ARBA00022857"/>
    </source>
</evidence>
<sequence length="282" mass="29214">MQALAGLKVGFIGGGAMGGALATGLVRSGRVAPEQVLVSDVCAERLAELSRVLGIKTLSDNRFLAREADIIVLAVKPDQIRPVLEEIADLVHPGQTLISIAAGVPLAELQRWVGKAVPVVRVMPNTPALVGEGASAYVLGSHAGSRDAGRAEALLSAVGRVVRVAKEELLDAVTGLSGSGPAYIYLVIEALAEGGVRMGLSWRDALLLAAQTVLGAAKMVLVSEEHPSVLKDRVMTPAGTTVEGLFVLEERGVRAAFIEAVKAAALRAEAIRLGRNGKGGKD</sequence>
<dbReference type="OrthoDB" id="9805754at2"/>
<comment type="subcellular location">
    <subcellularLocation>
        <location evidence="1 9">Cytoplasm</location>
    </subcellularLocation>
</comment>
<feature type="binding site" evidence="11">
    <location>
        <begin position="12"/>
        <end position="17"/>
    </location>
    <ligand>
        <name>NADP(+)</name>
        <dbReference type="ChEBI" id="CHEBI:58349"/>
    </ligand>
</feature>
<feature type="domain" description="Pyrroline-5-carboxylate reductase dimerisation" evidence="13">
    <location>
        <begin position="167"/>
        <end position="269"/>
    </location>
</feature>
<evidence type="ECO:0000313" key="14">
    <source>
        <dbReference type="EMBL" id="RDV83560.1"/>
    </source>
</evidence>
<dbReference type="RefSeq" id="WP_115792320.1">
    <property type="nucleotide sequence ID" value="NZ_QSLN01000004.1"/>
</dbReference>
<evidence type="ECO:0000256" key="1">
    <source>
        <dbReference type="ARBA" id="ARBA00004496"/>
    </source>
</evidence>
<dbReference type="InterPro" id="IPR029036">
    <property type="entry name" value="P5CR_dimer"/>
</dbReference>
<dbReference type="Proteomes" id="UP000256329">
    <property type="component" value="Unassembled WGS sequence"/>
</dbReference>
<organism evidence="14 15">
    <name type="scientific">Ammonifex thiophilus</name>
    <dbReference type="NCBI Taxonomy" id="444093"/>
    <lineage>
        <taxon>Bacteria</taxon>
        <taxon>Bacillati</taxon>
        <taxon>Bacillota</taxon>
        <taxon>Clostridia</taxon>
        <taxon>Thermoanaerobacterales</taxon>
        <taxon>Thermoanaerobacteraceae</taxon>
        <taxon>Ammonifex</taxon>
    </lineage>
</organism>
<dbReference type="EMBL" id="QSLN01000004">
    <property type="protein sequence ID" value="RDV83560.1"/>
    <property type="molecule type" value="Genomic_DNA"/>
</dbReference>
<dbReference type="FunFam" id="3.40.50.720:FF:000190">
    <property type="entry name" value="Pyrroline-5-carboxylate reductase"/>
    <property type="match status" value="1"/>
</dbReference>
<evidence type="ECO:0000256" key="8">
    <source>
        <dbReference type="ARBA" id="ARBA00058118"/>
    </source>
</evidence>
<dbReference type="PANTHER" id="PTHR11645:SF0">
    <property type="entry name" value="PYRROLINE-5-CARBOXYLATE REDUCTASE 3"/>
    <property type="match status" value="1"/>
</dbReference>
<dbReference type="SUPFAM" id="SSF51735">
    <property type="entry name" value="NAD(P)-binding Rossmann-fold domains"/>
    <property type="match status" value="1"/>
</dbReference>
<comment type="catalytic activity">
    <reaction evidence="9">
        <text>L-proline + NAD(+) = (S)-1-pyrroline-5-carboxylate + NADH + 2 H(+)</text>
        <dbReference type="Rhea" id="RHEA:14105"/>
        <dbReference type="ChEBI" id="CHEBI:15378"/>
        <dbReference type="ChEBI" id="CHEBI:17388"/>
        <dbReference type="ChEBI" id="CHEBI:57540"/>
        <dbReference type="ChEBI" id="CHEBI:57945"/>
        <dbReference type="ChEBI" id="CHEBI:60039"/>
        <dbReference type="EC" id="1.5.1.2"/>
    </reaction>
</comment>
<dbReference type="PANTHER" id="PTHR11645">
    <property type="entry name" value="PYRROLINE-5-CARBOXYLATE REDUCTASE"/>
    <property type="match status" value="1"/>
</dbReference>
<dbReference type="InterPro" id="IPR008927">
    <property type="entry name" value="6-PGluconate_DH-like_C_sf"/>
</dbReference>
<dbReference type="InterPro" id="IPR028939">
    <property type="entry name" value="P5C_Rdtase_cat_N"/>
</dbReference>
<evidence type="ECO:0000259" key="12">
    <source>
        <dbReference type="Pfam" id="PF03807"/>
    </source>
</evidence>
<evidence type="ECO:0000259" key="13">
    <source>
        <dbReference type="Pfam" id="PF14748"/>
    </source>
</evidence>
<evidence type="ECO:0000256" key="10">
    <source>
        <dbReference type="NCBIfam" id="TIGR00112"/>
    </source>
</evidence>
<evidence type="ECO:0000256" key="4">
    <source>
        <dbReference type="ARBA" id="ARBA00022605"/>
    </source>
</evidence>
<evidence type="ECO:0000256" key="7">
    <source>
        <dbReference type="ARBA" id="ARBA00023002"/>
    </source>
</evidence>
<comment type="pathway">
    <text evidence="9">Amino-acid biosynthesis; L-proline biosynthesis; L-proline from L-glutamate 5-semialdehyde: step 1/1.</text>
</comment>
<name>A0A3D8P5X8_9THEO</name>
<dbReference type="Pfam" id="PF03807">
    <property type="entry name" value="F420_oxidored"/>
    <property type="match status" value="1"/>
</dbReference>
<evidence type="ECO:0000256" key="11">
    <source>
        <dbReference type="PIRSR" id="PIRSR000193-1"/>
    </source>
</evidence>
<gene>
    <name evidence="9 14" type="primary">proC</name>
    <name evidence="14" type="ORF">DXX99_04480</name>
</gene>
<dbReference type="GO" id="GO:0004735">
    <property type="term" value="F:pyrroline-5-carboxylate reductase activity"/>
    <property type="evidence" value="ECO:0007669"/>
    <property type="project" value="UniProtKB-UniRule"/>
</dbReference>
<dbReference type="UniPathway" id="UPA00098">
    <property type="reaction ID" value="UER00361"/>
</dbReference>
<dbReference type="Gene3D" id="1.10.3730.10">
    <property type="entry name" value="ProC C-terminal domain-like"/>
    <property type="match status" value="1"/>
</dbReference>
<dbReference type="FunFam" id="1.10.3730.10:FF:000001">
    <property type="entry name" value="Pyrroline-5-carboxylate reductase"/>
    <property type="match status" value="1"/>
</dbReference>
<accession>A0A3D8P5X8</accession>
<feature type="binding site" evidence="11">
    <location>
        <begin position="74"/>
        <end position="77"/>
    </location>
    <ligand>
        <name>NADP(+)</name>
        <dbReference type="ChEBI" id="CHEBI:58349"/>
    </ligand>
</feature>
<reference evidence="14 15" key="1">
    <citation type="submission" date="2018-08" db="EMBL/GenBank/DDBJ databases">
        <title>Form III RuBisCO-mediated autotrophy in Thermodesulfobium bacteria.</title>
        <authorList>
            <person name="Toshchakov S.V."/>
            <person name="Kublanov I.V."/>
            <person name="Frolov E."/>
            <person name="Bonch-Osmolovskaya E.A."/>
            <person name="Tourova T.P."/>
            <person name="Chernych N.A."/>
            <person name="Lebedinsky A.V."/>
        </authorList>
    </citation>
    <scope>NUCLEOTIDE SEQUENCE [LARGE SCALE GENOMIC DNA]</scope>
    <source>
        <strain evidence="14 15">SR</strain>
    </source>
</reference>
<keyword evidence="3 9" id="KW-0963">Cytoplasm</keyword>
<dbReference type="SUPFAM" id="SSF48179">
    <property type="entry name" value="6-phosphogluconate dehydrogenase C-terminal domain-like"/>
    <property type="match status" value="1"/>
</dbReference>
<comment type="function">
    <text evidence="8 9">Catalyzes the reduction of 1-pyrroline-5-carboxylate (PCA) to L-proline.</text>
</comment>
<dbReference type="InterPro" id="IPR000304">
    <property type="entry name" value="Pyrroline-COOH_reductase"/>
</dbReference>
<comment type="catalytic activity">
    <reaction evidence="9">
        <text>L-proline + NADP(+) = (S)-1-pyrroline-5-carboxylate + NADPH + 2 H(+)</text>
        <dbReference type="Rhea" id="RHEA:14109"/>
        <dbReference type="ChEBI" id="CHEBI:15378"/>
        <dbReference type="ChEBI" id="CHEBI:17388"/>
        <dbReference type="ChEBI" id="CHEBI:57783"/>
        <dbReference type="ChEBI" id="CHEBI:58349"/>
        <dbReference type="ChEBI" id="CHEBI:60039"/>
        <dbReference type="EC" id="1.5.1.2"/>
    </reaction>
</comment>
<feature type="domain" description="Pyrroline-5-carboxylate reductase catalytic N-terminal" evidence="12">
    <location>
        <begin position="8"/>
        <end position="103"/>
    </location>
</feature>
<dbReference type="PIRSF" id="PIRSF000193">
    <property type="entry name" value="Pyrrol-5-carb_rd"/>
    <property type="match status" value="1"/>
</dbReference>
<evidence type="ECO:0000313" key="15">
    <source>
        <dbReference type="Proteomes" id="UP000256329"/>
    </source>
</evidence>
<dbReference type="NCBIfam" id="TIGR00112">
    <property type="entry name" value="proC"/>
    <property type="match status" value="1"/>
</dbReference>
<dbReference type="Gene3D" id="3.40.50.720">
    <property type="entry name" value="NAD(P)-binding Rossmann-like Domain"/>
    <property type="match status" value="1"/>
</dbReference>
<keyword evidence="5 9" id="KW-0641">Proline biosynthesis</keyword>
<evidence type="ECO:0000256" key="2">
    <source>
        <dbReference type="ARBA" id="ARBA00005525"/>
    </source>
</evidence>
<keyword evidence="6 9" id="KW-0521">NADP</keyword>
<keyword evidence="7 9" id="KW-0560">Oxidoreductase</keyword>
<dbReference type="Pfam" id="PF14748">
    <property type="entry name" value="P5CR_dimer"/>
    <property type="match status" value="1"/>
</dbReference>
<dbReference type="InterPro" id="IPR036291">
    <property type="entry name" value="NAD(P)-bd_dom_sf"/>
</dbReference>
<keyword evidence="15" id="KW-1185">Reference proteome</keyword>
<dbReference type="GO" id="GO:0005737">
    <property type="term" value="C:cytoplasm"/>
    <property type="evidence" value="ECO:0007669"/>
    <property type="project" value="UniProtKB-SubCell"/>
</dbReference>
<evidence type="ECO:0000256" key="3">
    <source>
        <dbReference type="ARBA" id="ARBA00022490"/>
    </source>
</evidence>
<dbReference type="HAMAP" id="MF_01925">
    <property type="entry name" value="P5C_reductase"/>
    <property type="match status" value="1"/>
</dbReference>
<dbReference type="EC" id="1.5.1.2" evidence="9 10"/>
<keyword evidence="4 9" id="KW-0028">Amino-acid biosynthesis</keyword>
<proteinExistence type="inferred from homology"/>